<keyword evidence="1" id="KW-1133">Transmembrane helix</keyword>
<proteinExistence type="predicted"/>
<name>A0A9X2K5C6_9ACTN</name>
<gene>
    <name evidence="2" type="ORF">HD597_007359</name>
</gene>
<sequence length="104" mass="10689">MTQTILLSFVAGVLAGNATPHFVKGITKEEFPTLFGPSPLINLVAGWFMYVLAAILTILADVGAHPIAALAAGAVGVLGMGVFHAQVGAARLARQPRAAHGRTT</sequence>
<accession>A0A9X2K5C6</accession>
<dbReference type="RefSeq" id="WP_253748166.1">
    <property type="nucleotide sequence ID" value="NZ_BAABKA010000108.1"/>
</dbReference>
<evidence type="ECO:0000256" key="1">
    <source>
        <dbReference type="SAM" id="Phobius"/>
    </source>
</evidence>
<dbReference type="Proteomes" id="UP001139648">
    <property type="component" value="Unassembled WGS sequence"/>
</dbReference>
<keyword evidence="1" id="KW-0472">Membrane</keyword>
<feature type="transmembrane region" description="Helical" evidence="1">
    <location>
        <begin position="67"/>
        <end position="87"/>
    </location>
</feature>
<comment type="caution">
    <text evidence="2">The sequence shown here is derived from an EMBL/GenBank/DDBJ whole genome shotgun (WGS) entry which is preliminary data.</text>
</comment>
<evidence type="ECO:0000313" key="3">
    <source>
        <dbReference type="Proteomes" id="UP001139648"/>
    </source>
</evidence>
<keyword evidence="3" id="KW-1185">Reference proteome</keyword>
<feature type="transmembrane region" description="Helical" evidence="1">
    <location>
        <begin position="41"/>
        <end position="60"/>
    </location>
</feature>
<protein>
    <submittedName>
        <fullName evidence="2">Uncharacterized protein</fullName>
    </submittedName>
</protein>
<dbReference type="EMBL" id="JAMZEB010000002">
    <property type="protein sequence ID" value="MCP2360339.1"/>
    <property type="molecule type" value="Genomic_DNA"/>
</dbReference>
<reference evidence="2" key="1">
    <citation type="submission" date="2022-06" db="EMBL/GenBank/DDBJ databases">
        <title>Sequencing the genomes of 1000 actinobacteria strains.</title>
        <authorList>
            <person name="Klenk H.-P."/>
        </authorList>
    </citation>
    <scope>NUCLEOTIDE SEQUENCE</scope>
    <source>
        <strain evidence="2">DSM 46694</strain>
    </source>
</reference>
<dbReference type="AlphaFoldDB" id="A0A9X2K5C6"/>
<evidence type="ECO:0000313" key="2">
    <source>
        <dbReference type="EMBL" id="MCP2360339.1"/>
    </source>
</evidence>
<organism evidence="2 3">
    <name type="scientific">Nonomuraea thailandensis</name>
    <dbReference type="NCBI Taxonomy" id="1188745"/>
    <lineage>
        <taxon>Bacteria</taxon>
        <taxon>Bacillati</taxon>
        <taxon>Actinomycetota</taxon>
        <taxon>Actinomycetes</taxon>
        <taxon>Streptosporangiales</taxon>
        <taxon>Streptosporangiaceae</taxon>
        <taxon>Nonomuraea</taxon>
    </lineage>
</organism>
<keyword evidence="1" id="KW-0812">Transmembrane</keyword>